<dbReference type="InterPro" id="IPR003856">
    <property type="entry name" value="LPS_length_determ_N"/>
</dbReference>
<dbReference type="InterPro" id="IPR032807">
    <property type="entry name" value="GNVR"/>
</dbReference>
<accession>Q01X01</accession>
<dbReference type="KEGG" id="sus:Acid_4855"/>
<dbReference type="Pfam" id="PF13807">
    <property type="entry name" value="GNVR"/>
    <property type="match status" value="1"/>
</dbReference>
<evidence type="ECO:0000256" key="16">
    <source>
        <dbReference type="SAM" id="Phobius"/>
    </source>
</evidence>
<dbReference type="STRING" id="234267.Acid_4855"/>
<comment type="similarity">
    <text evidence="2">Belongs to the CpsD/CapB family.</text>
</comment>
<evidence type="ECO:0000259" key="19">
    <source>
        <dbReference type="Pfam" id="PF13807"/>
    </source>
</evidence>
<dbReference type="Pfam" id="PF02706">
    <property type="entry name" value="Wzz"/>
    <property type="match status" value="1"/>
</dbReference>
<dbReference type="NCBIfam" id="TIGR01007">
    <property type="entry name" value="eps_fam"/>
    <property type="match status" value="1"/>
</dbReference>
<evidence type="ECO:0000256" key="1">
    <source>
        <dbReference type="ARBA" id="ARBA00004429"/>
    </source>
</evidence>
<evidence type="ECO:0000256" key="6">
    <source>
        <dbReference type="ARBA" id="ARBA00022519"/>
    </source>
</evidence>
<dbReference type="InterPro" id="IPR050445">
    <property type="entry name" value="Bact_polysacc_biosynth/exp"/>
</dbReference>
<comment type="catalytic activity">
    <reaction evidence="15">
        <text>L-tyrosyl-[protein] + ATP = O-phospho-L-tyrosyl-[protein] + ADP + H(+)</text>
        <dbReference type="Rhea" id="RHEA:10596"/>
        <dbReference type="Rhea" id="RHEA-COMP:10136"/>
        <dbReference type="Rhea" id="RHEA-COMP:20101"/>
        <dbReference type="ChEBI" id="CHEBI:15378"/>
        <dbReference type="ChEBI" id="CHEBI:30616"/>
        <dbReference type="ChEBI" id="CHEBI:46858"/>
        <dbReference type="ChEBI" id="CHEBI:61978"/>
        <dbReference type="ChEBI" id="CHEBI:456216"/>
        <dbReference type="EC" id="2.7.10.2"/>
    </reaction>
</comment>
<keyword evidence="11" id="KW-0067">ATP-binding</keyword>
<name>Q01X01_SOLUE</name>
<evidence type="ECO:0000256" key="8">
    <source>
        <dbReference type="ARBA" id="ARBA00022692"/>
    </source>
</evidence>
<keyword evidence="8 16" id="KW-0812">Transmembrane</keyword>
<keyword evidence="12 16" id="KW-1133">Transmembrane helix</keyword>
<dbReference type="GO" id="GO:0005886">
    <property type="term" value="C:plasma membrane"/>
    <property type="evidence" value="ECO:0007669"/>
    <property type="project" value="UniProtKB-SubCell"/>
</dbReference>
<dbReference type="eggNOG" id="COG0489">
    <property type="taxonomic scope" value="Bacteria"/>
</dbReference>
<evidence type="ECO:0000256" key="9">
    <source>
        <dbReference type="ARBA" id="ARBA00022741"/>
    </source>
</evidence>
<evidence type="ECO:0000256" key="2">
    <source>
        <dbReference type="ARBA" id="ARBA00007316"/>
    </source>
</evidence>
<evidence type="ECO:0000256" key="14">
    <source>
        <dbReference type="ARBA" id="ARBA00023137"/>
    </source>
</evidence>
<organism evidence="20">
    <name type="scientific">Solibacter usitatus (strain Ellin6076)</name>
    <dbReference type="NCBI Taxonomy" id="234267"/>
    <lineage>
        <taxon>Bacteria</taxon>
        <taxon>Pseudomonadati</taxon>
        <taxon>Acidobacteriota</taxon>
        <taxon>Terriglobia</taxon>
        <taxon>Bryobacterales</taxon>
        <taxon>Solibacteraceae</taxon>
        <taxon>Candidatus Solibacter</taxon>
    </lineage>
</organism>
<feature type="domain" description="Tyrosine-protein kinase G-rich" evidence="19">
    <location>
        <begin position="219"/>
        <end position="284"/>
    </location>
</feature>
<evidence type="ECO:0000256" key="10">
    <source>
        <dbReference type="ARBA" id="ARBA00022777"/>
    </source>
</evidence>
<dbReference type="InterPro" id="IPR005702">
    <property type="entry name" value="Wzc-like_C"/>
</dbReference>
<dbReference type="GO" id="GO:0005524">
    <property type="term" value="F:ATP binding"/>
    <property type="evidence" value="ECO:0007669"/>
    <property type="project" value="UniProtKB-KW"/>
</dbReference>
<sequence length="559" mass="61793" precursor="true">MECARTLYRRKATVLWITFFAVIAAALISVAQPRMYESQASIQVQGVNENFLNLRDIFPTAAPSADSAVYVQTQAEMLQQDALLERVVKKLRLEDRPEYQRSSSLWDRLRPGTSQAPVTRTAVDEVRKNLQIISSRGTSIIRIVAEAREPQLAADLANTLAQTFIEQSIEARQRSAQQTFASLSGDLKEIRNRALQTESDLNAYGRGKRAAGRAEGDGNREFYDAMARRANEASVASTLRQSNVRLVDPAQPATHHHKPNVPLNLLFGLFGGLALATGYVMLQEQTNSALRSPGDAGAYLTLPELGAIPRAAKRKFAVLGFLSESNGKSQVERASLEQPASHVSESFRATLASILSSSHNGDHPHVLVVTSSRPMEGKTTVVSNLGIALAEIGNRVLLIDGDLRRPRLHKVFDQANSWGLSDLLREKNAIEDLPLDVLVKKTAVPRLSLLPSGTGTDNIFGLLCSGRMARLLPRFRQEFDYVIVDAPPCLEFADARIISRYTERLLLVVRADYTDRKTAQAAVQRLLLDGISVMGVIFNYWDPTVNDLYSYAQYHQDIA</sequence>
<evidence type="ECO:0000256" key="12">
    <source>
        <dbReference type="ARBA" id="ARBA00022989"/>
    </source>
</evidence>
<evidence type="ECO:0000256" key="4">
    <source>
        <dbReference type="ARBA" id="ARBA00011903"/>
    </source>
</evidence>
<dbReference type="Gene3D" id="3.40.50.300">
    <property type="entry name" value="P-loop containing nucleotide triphosphate hydrolases"/>
    <property type="match status" value="1"/>
</dbReference>
<keyword evidence="10" id="KW-0418">Kinase</keyword>
<dbReference type="PANTHER" id="PTHR32309:SF13">
    <property type="entry name" value="FERRIC ENTEROBACTIN TRANSPORT PROTEIN FEPE"/>
    <property type="match status" value="1"/>
</dbReference>
<feature type="transmembrane region" description="Helical" evidence="16">
    <location>
        <begin position="12"/>
        <end position="31"/>
    </location>
</feature>
<evidence type="ECO:0000256" key="15">
    <source>
        <dbReference type="ARBA" id="ARBA00051245"/>
    </source>
</evidence>
<dbReference type="HOGENOM" id="CLU_009912_2_1_0"/>
<dbReference type="PANTHER" id="PTHR32309">
    <property type="entry name" value="TYROSINE-PROTEIN KINASE"/>
    <property type="match status" value="1"/>
</dbReference>
<evidence type="ECO:0000259" key="17">
    <source>
        <dbReference type="Pfam" id="PF02706"/>
    </source>
</evidence>
<reference evidence="20" key="1">
    <citation type="submission" date="2006-10" db="EMBL/GenBank/DDBJ databases">
        <title>Complete sequence of Solibacter usitatus Ellin6076.</title>
        <authorList>
            <consortium name="US DOE Joint Genome Institute"/>
            <person name="Copeland A."/>
            <person name="Lucas S."/>
            <person name="Lapidus A."/>
            <person name="Barry K."/>
            <person name="Detter J.C."/>
            <person name="Glavina del Rio T."/>
            <person name="Hammon N."/>
            <person name="Israni S."/>
            <person name="Dalin E."/>
            <person name="Tice H."/>
            <person name="Pitluck S."/>
            <person name="Thompson L.S."/>
            <person name="Brettin T."/>
            <person name="Bruce D."/>
            <person name="Han C."/>
            <person name="Tapia R."/>
            <person name="Gilna P."/>
            <person name="Schmutz J."/>
            <person name="Larimer F."/>
            <person name="Land M."/>
            <person name="Hauser L."/>
            <person name="Kyrpides N."/>
            <person name="Mikhailova N."/>
            <person name="Janssen P.H."/>
            <person name="Kuske C.R."/>
            <person name="Richardson P."/>
        </authorList>
    </citation>
    <scope>NUCLEOTIDE SEQUENCE</scope>
    <source>
        <strain evidence="20">Ellin6076</strain>
    </source>
</reference>
<dbReference type="InterPro" id="IPR027417">
    <property type="entry name" value="P-loop_NTPase"/>
</dbReference>
<comment type="subcellular location">
    <subcellularLocation>
        <location evidence="1">Cell inner membrane</location>
        <topology evidence="1">Multi-pass membrane protein</topology>
    </subcellularLocation>
</comment>
<keyword evidence="9" id="KW-0547">Nucleotide-binding</keyword>
<keyword evidence="5" id="KW-1003">Cell membrane</keyword>
<dbReference type="eggNOG" id="COG3944">
    <property type="taxonomic scope" value="Bacteria"/>
</dbReference>
<protein>
    <recommendedName>
        <fullName evidence="4">non-specific protein-tyrosine kinase</fullName>
        <ecNumber evidence="4">2.7.10.2</ecNumber>
    </recommendedName>
</protein>
<evidence type="ECO:0000256" key="13">
    <source>
        <dbReference type="ARBA" id="ARBA00023136"/>
    </source>
</evidence>
<dbReference type="InParanoid" id="Q01X01"/>
<dbReference type="InterPro" id="IPR025669">
    <property type="entry name" value="AAA_dom"/>
</dbReference>
<evidence type="ECO:0000313" key="20">
    <source>
        <dbReference type="EMBL" id="ABJ85814.1"/>
    </source>
</evidence>
<gene>
    <name evidence="20" type="ordered locus">Acid_4855</name>
</gene>
<keyword evidence="13 16" id="KW-0472">Membrane</keyword>
<comment type="similarity">
    <text evidence="3">Belongs to the etk/wzc family.</text>
</comment>
<dbReference type="AlphaFoldDB" id="Q01X01"/>
<keyword evidence="6" id="KW-0997">Cell inner membrane</keyword>
<dbReference type="CDD" id="cd05387">
    <property type="entry name" value="BY-kinase"/>
    <property type="match status" value="1"/>
</dbReference>
<evidence type="ECO:0000256" key="5">
    <source>
        <dbReference type="ARBA" id="ARBA00022475"/>
    </source>
</evidence>
<dbReference type="Pfam" id="PF13614">
    <property type="entry name" value="AAA_31"/>
    <property type="match status" value="1"/>
</dbReference>
<dbReference type="EMBL" id="CP000473">
    <property type="protein sequence ID" value="ABJ85814.1"/>
    <property type="molecule type" value="Genomic_DNA"/>
</dbReference>
<dbReference type="SUPFAM" id="SSF52540">
    <property type="entry name" value="P-loop containing nucleoside triphosphate hydrolases"/>
    <property type="match status" value="1"/>
</dbReference>
<dbReference type="EC" id="2.7.10.2" evidence="4"/>
<keyword evidence="14" id="KW-0829">Tyrosine-protein kinase</keyword>
<evidence type="ECO:0000259" key="18">
    <source>
        <dbReference type="Pfam" id="PF13614"/>
    </source>
</evidence>
<evidence type="ECO:0000256" key="7">
    <source>
        <dbReference type="ARBA" id="ARBA00022679"/>
    </source>
</evidence>
<feature type="domain" description="Polysaccharide chain length determinant N-terminal" evidence="17">
    <location>
        <begin position="4"/>
        <end position="91"/>
    </location>
</feature>
<dbReference type="GO" id="GO:0004715">
    <property type="term" value="F:non-membrane spanning protein tyrosine kinase activity"/>
    <property type="evidence" value="ECO:0007669"/>
    <property type="project" value="UniProtKB-EC"/>
</dbReference>
<keyword evidence="7 20" id="KW-0808">Transferase</keyword>
<evidence type="ECO:0000256" key="3">
    <source>
        <dbReference type="ARBA" id="ARBA00008883"/>
    </source>
</evidence>
<proteinExistence type="inferred from homology"/>
<dbReference type="eggNOG" id="COG3206">
    <property type="taxonomic scope" value="Bacteria"/>
</dbReference>
<evidence type="ECO:0000256" key="11">
    <source>
        <dbReference type="ARBA" id="ARBA00022840"/>
    </source>
</evidence>
<feature type="domain" description="AAA" evidence="18">
    <location>
        <begin position="377"/>
        <end position="495"/>
    </location>
</feature>